<dbReference type="EC" id="1.16.1.9" evidence="3"/>
<feature type="transmembrane region" description="Helical" evidence="10">
    <location>
        <begin position="22"/>
        <end position="40"/>
    </location>
</feature>
<keyword evidence="10" id="KW-1133">Transmembrane helix</keyword>
<accession>A0A9P8THY4</accession>
<keyword evidence="10" id="KW-0472">Membrane</keyword>
<dbReference type="PROSITE" id="PS51384">
    <property type="entry name" value="FAD_FR"/>
    <property type="match status" value="1"/>
</dbReference>
<evidence type="ECO:0000256" key="7">
    <source>
        <dbReference type="ARBA" id="ARBA00022857"/>
    </source>
</evidence>
<evidence type="ECO:0000256" key="5">
    <source>
        <dbReference type="ARBA" id="ARBA00022475"/>
    </source>
</evidence>
<evidence type="ECO:0000259" key="11">
    <source>
        <dbReference type="PROSITE" id="PS51384"/>
    </source>
</evidence>
<dbReference type="GO" id="GO:0005886">
    <property type="term" value="C:plasma membrane"/>
    <property type="evidence" value="ECO:0007669"/>
    <property type="project" value="UniProtKB-SubCell"/>
</dbReference>
<dbReference type="GO" id="GO:0006826">
    <property type="term" value="P:iron ion transport"/>
    <property type="evidence" value="ECO:0007669"/>
    <property type="project" value="TreeGrafter"/>
</dbReference>
<proteinExistence type="predicted"/>
<reference evidence="12" key="2">
    <citation type="submission" date="2021-01" db="EMBL/GenBank/DDBJ databases">
        <authorList>
            <person name="Schikora-Tamarit M.A."/>
        </authorList>
    </citation>
    <scope>NUCLEOTIDE SEQUENCE</scope>
    <source>
        <strain evidence="12">CBS6341</strain>
    </source>
</reference>
<dbReference type="AlphaFoldDB" id="A0A9P8THY4"/>
<comment type="subcellular location">
    <subcellularLocation>
        <location evidence="2">Cell membrane</location>
        <topology evidence="2">Multi-pass membrane protein</topology>
    </subcellularLocation>
</comment>
<name>A0A9P8THY4_9ASCO</name>
<dbReference type="GO" id="GO:0052851">
    <property type="term" value="F:ferric-chelate reductase (NADPH) activity"/>
    <property type="evidence" value="ECO:0007669"/>
    <property type="project" value="UniProtKB-EC"/>
</dbReference>
<reference evidence="12" key="1">
    <citation type="journal article" date="2021" name="Open Biol.">
        <title>Shared evolutionary footprints suggest mitochondrial oxidative damage underlies multiple complex I losses in fungi.</title>
        <authorList>
            <person name="Schikora-Tamarit M.A."/>
            <person name="Marcet-Houben M."/>
            <person name="Nosek J."/>
            <person name="Gabaldon T."/>
        </authorList>
    </citation>
    <scope>NUCLEOTIDE SEQUENCE</scope>
    <source>
        <strain evidence="12">CBS6341</strain>
    </source>
</reference>
<evidence type="ECO:0000256" key="10">
    <source>
        <dbReference type="SAM" id="Phobius"/>
    </source>
</evidence>
<dbReference type="EMBL" id="JAEUBF010000325">
    <property type="protein sequence ID" value="KAH3679295.1"/>
    <property type="molecule type" value="Genomic_DNA"/>
</dbReference>
<evidence type="ECO:0000256" key="4">
    <source>
        <dbReference type="ARBA" id="ARBA00022448"/>
    </source>
</evidence>
<organism evidence="12 13">
    <name type="scientific">Wickerhamomyces mucosus</name>
    <dbReference type="NCBI Taxonomy" id="1378264"/>
    <lineage>
        <taxon>Eukaryota</taxon>
        <taxon>Fungi</taxon>
        <taxon>Dikarya</taxon>
        <taxon>Ascomycota</taxon>
        <taxon>Saccharomycotina</taxon>
        <taxon>Saccharomycetes</taxon>
        <taxon>Phaffomycetales</taxon>
        <taxon>Wickerhamomycetaceae</taxon>
        <taxon>Wickerhamomyces</taxon>
    </lineage>
</organism>
<dbReference type="InterPro" id="IPR051410">
    <property type="entry name" value="Ferric/Cupric_Reductase"/>
</dbReference>
<sequence length="402" mass="47066">MIGFSYTLTWKFAFSDHRSTTGFYSIFWFLLIAISSISFIRTKWYEIFKFLHYSSFWIFLPIFYNHHYVCKPFVLTIIFFLTIDRLLIWFKKLWVVQLDEVITGHDQDLMLIKINTSIKNLTFLSKVFSYLLFKFNNSKFHYQLSNHLFITIPQISLYQSHPFTIASSPASDKEILLLIVKIHKGFTKKLSQYYLDHPNSKLSCLINGPYGNSYEKLPKLLDYQITIDQLTALKTDEPIRFSHDYGSINLDEISTILSKNQQTLKSFPSKTNQLTKLAKEKIILIAGGAGVALIYPMLYHYSLYPHNFNVSFIWVLRNEQTIVEFDDHDNCDSRTVDLWHTSKDGRPIISKLLSDTIDRDYKKIHIISCGPNSLMNDVKNFATNHFKLKGTKINLIIEEFSF</sequence>
<keyword evidence="13" id="KW-1185">Reference proteome</keyword>
<evidence type="ECO:0000313" key="12">
    <source>
        <dbReference type="EMBL" id="KAH3679295.1"/>
    </source>
</evidence>
<dbReference type="Gene3D" id="2.40.30.10">
    <property type="entry name" value="Translation factors"/>
    <property type="match status" value="1"/>
</dbReference>
<dbReference type="GO" id="GO:0015677">
    <property type="term" value="P:copper ion import"/>
    <property type="evidence" value="ECO:0007669"/>
    <property type="project" value="TreeGrafter"/>
</dbReference>
<evidence type="ECO:0000256" key="1">
    <source>
        <dbReference type="ARBA" id="ARBA00001974"/>
    </source>
</evidence>
<dbReference type="SUPFAM" id="SSF63380">
    <property type="entry name" value="Riboflavin synthase domain-like"/>
    <property type="match status" value="1"/>
</dbReference>
<evidence type="ECO:0000256" key="6">
    <source>
        <dbReference type="ARBA" id="ARBA00022617"/>
    </source>
</evidence>
<keyword evidence="6" id="KW-0349">Heme</keyword>
<feature type="transmembrane region" description="Helical" evidence="10">
    <location>
        <begin position="282"/>
        <end position="301"/>
    </location>
</feature>
<dbReference type="InterPro" id="IPR017927">
    <property type="entry name" value="FAD-bd_FR_type"/>
</dbReference>
<keyword evidence="10" id="KW-0812">Transmembrane</keyword>
<dbReference type="CDD" id="cd06186">
    <property type="entry name" value="NOX_Duox_like_FAD_NADP"/>
    <property type="match status" value="1"/>
</dbReference>
<evidence type="ECO:0000256" key="3">
    <source>
        <dbReference type="ARBA" id="ARBA00012668"/>
    </source>
</evidence>
<dbReference type="PANTHER" id="PTHR32361:SF28">
    <property type="entry name" value="FRP1P"/>
    <property type="match status" value="1"/>
</dbReference>
<dbReference type="Pfam" id="PF08022">
    <property type="entry name" value="FAD_binding_8"/>
    <property type="match status" value="1"/>
</dbReference>
<keyword evidence="7" id="KW-0521">NADP</keyword>
<dbReference type="OrthoDB" id="17725at2759"/>
<keyword evidence="6" id="KW-0479">Metal-binding</keyword>
<evidence type="ECO:0000313" key="13">
    <source>
        <dbReference type="Proteomes" id="UP000769528"/>
    </source>
</evidence>
<evidence type="ECO:0000256" key="8">
    <source>
        <dbReference type="ARBA" id="ARBA00023004"/>
    </source>
</evidence>
<dbReference type="InterPro" id="IPR017938">
    <property type="entry name" value="Riboflavin_synthase-like_b-brl"/>
</dbReference>
<gene>
    <name evidence="12" type="ORF">WICMUC_001119</name>
</gene>
<protein>
    <recommendedName>
        <fullName evidence="3">ferric-chelate reductase (NADPH)</fullName>
        <ecNumber evidence="3">1.16.1.9</ecNumber>
    </recommendedName>
</protein>
<feature type="domain" description="FAD-binding FR-type" evidence="11">
    <location>
        <begin position="88"/>
        <end position="216"/>
    </location>
</feature>
<dbReference type="GO" id="GO:0006879">
    <property type="term" value="P:intracellular iron ion homeostasis"/>
    <property type="evidence" value="ECO:0007669"/>
    <property type="project" value="TreeGrafter"/>
</dbReference>
<dbReference type="InterPro" id="IPR013112">
    <property type="entry name" value="FAD-bd_8"/>
</dbReference>
<keyword evidence="4" id="KW-0813">Transport</keyword>
<keyword evidence="5" id="KW-1003">Cell membrane</keyword>
<comment type="catalytic activity">
    <reaction evidence="9">
        <text>2 a Fe(II)-siderophore + NADP(+) + H(+) = 2 a Fe(III)-siderophore + NADPH</text>
        <dbReference type="Rhea" id="RHEA:28795"/>
        <dbReference type="Rhea" id="RHEA-COMP:11342"/>
        <dbReference type="Rhea" id="RHEA-COMP:11344"/>
        <dbReference type="ChEBI" id="CHEBI:15378"/>
        <dbReference type="ChEBI" id="CHEBI:29033"/>
        <dbReference type="ChEBI" id="CHEBI:29034"/>
        <dbReference type="ChEBI" id="CHEBI:57783"/>
        <dbReference type="ChEBI" id="CHEBI:58349"/>
        <dbReference type="EC" id="1.16.1.9"/>
    </reaction>
</comment>
<keyword evidence="8" id="KW-0408">Iron</keyword>
<comment type="cofactor">
    <cofactor evidence="1">
        <name>FAD</name>
        <dbReference type="ChEBI" id="CHEBI:57692"/>
    </cofactor>
</comment>
<comment type="caution">
    <text evidence="12">The sequence shown here is derived from an EMBL/GenBank/DDBJ whole genome shotgun (WGS) entry which is preliminary data.</text>
</comment>
<dbReference type="Gene3D" id="3.40.50.80">
    <property type="entry name" value="Nucleotide-binding domain of ferredoxin-NADP reductase (FNR) module"/>
    <property type="match status" value="1"/>
</dbReference>
<dbReference type="InterPro" id="IPR039261">
    <property type="entry name" value="FNR_nucleotide-bd"/>
</dbReference>
<dbReference type="SUPFAM" id="SSF52343">
    <property type="entry name" value="Ferredoxin reductase-like, C-terminal NADP-linked domain"/>
    <property type="match status" value="1"/>
</dbReference>
<dbReference type="PANTHER" id="PTHR32361">
    <property type="entry name" value="FERRIC/CUPRIC REDUCTASE TRANSMEMBRANE COMPONENT"/>
    <property type="match status" value="1"/>
</dbReference>
<evidence type="ECO:0000256" key="9">
    <source>
        <dbReference type="ARBA" id="ARBA00048483"/>
    </source>
</evidence>
<evidence type="ECO:0000256" key="2">
    <source>
        <dbReference type="ARBA" id="ARBA00004651"/>
    </source>
</evidence>
<dbReference type="Proteomes" id="UP000769528">
    <property type="component" value="Unassembled WGS sequence"/>
</dbReference>